<protein>
    <recommendedName>
        <fullName evidence="4">Retrotransposon gag domain-containing protein</fullName>
    </recommendedName>
</protein>
<organism evidence="2 3">
    <name type="scientific">Parasponia andersonii</name>
    <name type="common">Sponia andersonii</name>
    <dbReference type="NCBI Taxonomy" id="3476"/>
    <lineage>
        <taxon>Eukaryota</taxon>
        <taxon>Viridiplantae</taxon>
        <taxon>Streptophyta</taxon>
        <taxon>Embryophyta</taxon>
        <taxon>Tracheophyta</taxon>
        <taxon>Spermatophyta</taxon>
        <taxon>Magnoliopsida</taxon>
        <taxon>eudicotyledons</taxon>
        <taxon>Gunneridae</taxon>
        <taxon>Pentapetalae</taxon>
        <taxon>rosids</taxon>
        <taxon>fabids</taxon>
        <taxon>Rosales</taxon>
        <taxon>Cannabaceae</taxon>
        <taxon>Parasponia</taxon>
    </lineage>
</organism>
<keyword evidence="3" id="KW-1185">Reference proteome</keyword>
<reference evidence="3" key="1">
    <citation type="submission" date="2016-06" db="EMBL/GenBank/DDBJ databases">
        <title>Parallel loss of symbiosis genes in relatives of nitrogen-fixing non-legume Parasponia.</title>
        <authorList>
            <person name="Van Velzen R."/>
            <person name="Holmer R."/>
            <person name="Bu F."/>
            <person name="Rutten L."/>
            <person name="Van Zeijl A."/>
            <person name="Liu W."/>
            <person name="Santuari L."/>
            <person name="Cao Q."/>
            <person name="Sharma T."/>
            <person name="Shen D."/>
            <person name="Roswanjaya Y."/>
            <person name="Wardhani T."/>
            <person name="Kalhor M.S."/>
            <person name="Jansen J."/>
            <person name="Van den Hoogen J."/>
            <person name="Gungor B."/>
            <person name="Hartog M."/>
            <person name="Hontelez J."/>
            <person name="Verver J."/>
            <person name="Yang W.-C."/>
            <person name="Schijlen E."/>
            <person name="Repin R."/>
            <person name="Schilthuizen M."/>
            <person name="Schranz E."/>
            <person name="Heidstra R."/>
            <person name="Miyata K."/>
            <person name="Fedorova E."/>
            <person name="Kohlen W."/>
            <person name="Bisseling T."/>
            <person name="Smit S."/>
            <person name="Geurts R."/>
        </authorList>
    </citation>
    <scope>NUCLEOTIDE SEQUENCE [LARGE SCALE GENOMIC DNA]</scope>
    <source>
        <strain evidence="3">cv. WU1-14</strain>
    </source>
</reference>
<evidence type="ECO:0000256" key="1">
    <source>
        <dbReference type="SAM" id="MobiDB-lite"/>
    </source>
</evidence>
<feature type="region of interest" description="Disordered" evidence="1">
    <location>
        <begin position="1"/>
        <end position="22"/>
    </location>
</feature>
<dbReference type="Proteomes" id="UP000237105">
    <property type="component" value="Unassembled WGS sequence"/>
</dbReference>
<dbReference type="EMBL" id="JXTB01000106">
    <property type="protein sequence ID" value="PON63247.1"/>
    <property type="molecule type" value="Genomic_DNA"/>
</dbReference>
<accession>A0A2P5CQB4</accession>
<sequence>MPPRRVPRHQSDAESSFGFHSSDRGNATGIRLDEQSRLSASSFKGILEALMAIAWLCEIERYFRALGTLIFKAQYTNEDQRNEVVNRFETLIQGNSTVNEYLIEFTGWQALLLDWTFYTLTEIVVATQRAEVIEESLDFRRSQRRGNDRKATRRNQE</sequence>
<name>A0A2P5CQB4_PARAD</name>
<gene>
    <name evidence="2" type="ORF">PanWU01x14_133410</name>
</gene>
<proteinExistence type="predicted"/>
<evidence type="ECO:0000313" key="2">
    <source>
        <dbReference type="EMBL" id="PON63247.1"/>
    </source>
</evidence>
<evidence type="ECO:0008006" key="4">
    <source>
        <dbReference type="Google" id="ProtNLM"/>
    </source>
</evidence>
<dbReference type="AlphaFoldDB" id="A0A2P5CQB4"/>
<evidence type="ECO:0000313" key="3">
    <source>
        <dbReference type="Proteomes" id="UP000237105"/>
    </source>
</evidence>
<comment type="caution">
    <text evidence="2">The sequence shown here is derived from an EMBL/GenBank/DDBJ whole genome shotgun (WGS) entry which is preliminary data.</text>
</comment>